<dbReference type="Gene3D" id="3.40.710.10">
    <property type="entry name" value="DD-peptidase/beta-lactamase superfamily"/>
    <property type="match status" value="1"/>
</dbReference>
<evidence type="ECO:0000313" key="1">
    <source>
        <dbReference type="EMBL" id="GAH96370.1"/>
    </source>
</evidence>
<proteinExistence type="predicted"/>
<dbReference type="InterPro" id="IPR012338">
    <property type="entry name" value="Beta-lactam/transpept-like"/>
</dbReference>
<dbReference type="AlphaFoldDB" id="X1KRW4"/>
<protein>
    <submittedName>
        <fullName evidence="1">Uncharacterized protein</fullName>
    </submittedName>
</protein>
<reference evidence="1" key="1">
    <citation type="journal article" date="2014" name="Front. Microbiol.">
        <title>High frequency of phylogenetically diverse reductive dehalogenase-homologous genes in deep subseafloor sedimentary metagenomes.</title>
        <authorList>
            <person name="Kawai M."/>
            <person name="Futagami T."/>
            <person name="Toyoda A."/>
            <person name="Takaki Y."/>
            <person name="Nishi S."/>
            <person name="Hori S."/>
            <person name="Arai W."/>
            <person name="Tsubouchi T."/>
            <person name="Morono Y."/>
            <person name="Uchiyama I."/>
            <person name="Ito T."/>
            <person name="Fujiyama A."/>
            <person name="Inagaki F."/>
            <person name="Takami H."/>
        </authorList>
    </citation>
    <scope>NUCLEOTIDE SEQUENCE</scope>
    <source>
        <strain evidence="1">Expedition CK06-06</strain>
    </source>
</reference>
<dbReference type="SUPFAM" id="SSF56601">
    <property type="entry name" value="beta-lactamase/transpeptidase-like"/>
    <property type="match status" value="1"/>
</dbReference>
<feature type="non-terminal residue" evidence="1">
    <location>
        <position position="1"/>
    </location>
</feature>
<feature type="non-terminal residue" evidence="1">
    <location>
        <position position="75"/>
    </location>
</feature>
<accession>X1KRW4</accession>
<gene>
    <name evidence="1" type="ORF">S03H2_71998</name>
</gene>
<comment type="caution">
    <text evidence="1">The sequence shown here is derived from an EMBL/GenBank/DDBJ whole genome shotgun (WGS) entry which is preliminary data.</text>
</comment>
<dbReference type="EMBL" id="BARU01048443">
    <property type="protein sequence ID" value="GAH96370.1"/>
    <property type="molecule type" value="Genomic_DNA"/>
</dbReference>
<organism evidence="1">
    <name type="scientific">marine sediment metagenome</name>
    <dbReference type="NCBI Taxonomy" id="412755"/>
    <lineage>
        <taxon>unclassified sequences</taxon>
        <taxon>metagenomes</taxon>
        <taxon>ecological metagenomes</taxon>
    </lineage>
</organism>
<sequence length="75" mass="8503">EYYPYGDPRNPYYAWKASEDHVGFVLNRTMITPPGTTFNYNTGASHLLSAIIQRATNMSTVDFANQYLFGSLAFE</sequence>
<name>X1KRW4_9ZZZZ</name>